<dbReference type="EMBL" id="BMKW01000005">
    <property type="protein sequence ID" value="GGJ16685.1"/>
    <property type="molecule type" value="Genomic_DNA"/>
</dbReference>
<evidence type="ECO:0000313" key="2">
    <source>
        <dbReference type="EMBL" id="GGJ16685.1"/>
    </source>
</evidence>
<dbReference type="PROSITE" id="PS51186">
    <property type="entry name" value="GNAT"/>
    <property type="match status" value="1"/>
</dbReference>
<dbReference type="InterPro" id="IPR052729">
    <property type="entry name" value="Acyl/Acetyltrans_Enzymes"/>
</dbReference>
<feature type="domain" description="N-acetyltransferase" evidence="1">
    <location>
        <begin position="4"/>
        <end position="149"/>
    </location>
</feature>
<reference evidence="2" key="2">
    <citation type="submission" date="2020-09" db="EMBL/GenBank/DDBJ databases">
        <authorList>
            <person name="Sun Q."/>
            <person name="Zhou Y."/>
        </authorList>
    </citation>
    <scope>NUCLEOTIDE SEQUENCE</scope>
    <source>
        <strain evidence="2">CGMCC 1.3617</strain>
    </source>
</reference>
<organism evidence="2 3">
    <name type="scientific">Neoroseomonas lacus</name>
    <dbReference type="NCBI Taxonomy" id="287609"/>
    <lineage>
        <taxon>Bacteria</taxon>
        <taxon>Pseudomonadati</taxon>
        <taxon>Pseudomonadota</taxon>
        <taxon>Alphaproteobacteria</taxon>
        <taxon>Acetobacterales</taxon>
        <taxon>Acetobacteraceae</taxon>
        <taxon>Neoroseomonas</taxon>
    </lineage>
</organism>
<dbReference type="GO" id="GO:0016747">
    <property type="term" value="F:acyltransferase activity, transferring groups other than amino-acyl groups"/>
    <property type="evidence" value="ECO:0007669"/>
    <property type="project" value="InterPro"/>
</dbReference>
<protein>
    <submittedName>
        <fullName evidence="2">N-acetyltransferase GCN5</fullName>
    </submittedName>
</protein>
<evidence type="ECO:0000259" key="1">
    <source>
        <dbReference type="PROSITE" id="PS51186"/>
    </source>
</evidence>
<dbReference type="Gene3D" id="3.40.630.90">
    <property type="match status" value="1"/>
</dbReference>
<dbReference type="Pfam" id="PF00583">
    <property type="entry name" value="Acetyltransf_1"/>
    <property type="match status" value="1"/>
</dbReference>
<dbReference type="InterPro" id="IPR000182">
    <property type="entry name" value="GNAT_dom"/>
</dbReference>
<dbReference type="AlphaFoldDB" id="A0A917KL95"/>
<dbReference type="Proteomes" id="UP000661507">
    <property type="component" value="Unassembled WGS sequence"/>
</dbReference>
<dbReference type="SUPFAM" id="SSF55729">
    <property type="entry name" value="Acyl-CoA N-acyltransferases (Nat)"/>
    <property type="match status" value="1"/>
</dbReference>
<accession>A0A917KL95</accession>
<name>A0A917KL95_9PROT</name>
<dbReference type="CDD" id="cd04301">
    <property type="entry name" value="NAT_SF"/>
    <property type="match status" value="1"/>
</dbReference>
<dbReference type="Gene3D" id="3.40.630.30">
    <property type="match status" value="1"/>
</dbReference>
<sequence length="282" mass="29510">MSTVAVRTMRAAELPLALDWAAAEGWNPGLADAACFLAADPDGFLIAELAGEPVGCVSAVRYGDGFGFLGFYIVRPGFRGQGHGLALWQAAMARLRPGVVGLDGVVAQQANYRRSGFDLLHRNIRYAAAAPQAPSMVGAPAVVDAASVPFAAIAAFDRRHFPAAREAFLRGWITAPGHVARVVTGAQGLRGFAVLRPCREGSKIGPLFAQGPEMARALFADLLAAAPPGPVFLDMPEPNGDALAMAREAGMTPAFETARMYAGPAPALPLHDIYGITSFELG</sequence>
<gene>
    <name evidence="2" type="ORF">GCM10011320_25090</name>
</gene>
<evidence type="ECO:0000313" key="3">
    <source>
        <dbReference type="Proteomes" id="UP000661507"/>
    </source>
</evidence>
<proteinExistence type="predicted"/>
<dbReference type="Pfam" id="PF18014">
    <property type="entry name" value="Acetyltransf_18"/>
    <property type="match status" value="1"/>
</dbReference>
<dbReference type="InterPro" id="IPR016181">
    <property type="entry name" value="Acyl_CoA_acyltransferase"/>
</dbReference>
<reference evidence="2" key="1">
    <citation type="journal article" date="2014" name="Int. J. Syst. Evol. Microbiol.">
        <title>Complete genome sequence of Corynebacterium casei LMG S-19264T (=DSM 44701T), isolated from a smear-ripened cheese.</title>
        <authorList>
            <consortium name="US DOE Joint Genome Institute (JGI-PGF)"/>
            <person name="Walter F."/>
            <person name="Albersmeier A."/>
            <person name="Kalinowski J."/>
            <person name="Ruckert C."/>
        </authorList>
    </citation>
    <scope>NUCLEOTIDE SEQUENCE</scope>
    <source>
        <strain evidence="2">CGMCC 1.3617</strain>
    </source>
</reference>
<dbReference type="PANTHER" id="PTHR47237:SF1">
    <property type="entry name" value="SLL0310 PROTEIN"/>
    <property type="match status" value="1"/>
</dbReference>
<comment type="caution">
    <text evidence="2">The sequence shown here is derived from an EMBL/GenBank/DDBJ whole genome shotgun (WGS) entry which is preliminary data.</text>
</comment>
<keyword evidence="3" id="KW-1185">Reference proteome</keyword>
<dbReference type="InterPro" id="IPR041496">
    <property type="entry name" value="YitH/HolE_GNAT"/>
</dbReference>
<dbReference type="PANTHER" id="PTHR47237">
    <property type="entry name" value="SLL0310 PROTEIN"/>
    <property type="match status" value="1"/>
</dbReference>